<dbReference type="EMBL" id="MU167222">
    <property type="protein sequence ID" value="KAG0150071.1"/>
    <property type="molecule type" value="Genomic_DNA"/>
</dbReference>
<accession>A0A9P6NMW2</accession>
<keyword evidence="5 6" id="KW-1015">Disulfide bond</keyword>
<dbReference type="PROSITE" id="PS51808">
    <property type="entry name" value="CHCH"/>
    <property type="match status" value="1"/>
</dbReference>
<feature type="disulfide bond" evidence="6">
    <location>
        <begin position="19"/>
        <end position="30"/>
    </location>
</feature>
<dbReference type="InterPro" id="IPR009069">
    <property type="entry name" value="Cys_alpha_HP_mot_SF"/>
</dbReference>
<keyword evidence="8" id="KW-1185">Reference proteome</keyword>
<dbReference type="Proteomes" id="UP000886653">
    <property type="component" value="Unassembled WGS sequence"/>
</dbReference>
<evidence type="ECO:0000313" key="7">
    <source>
        <dbReference type="EMBL" id="KAG0150071.1"/>
    </source>
</evidence>
<dbReference type="OrthoDB" id="13601at2759"/>
<gene>
    <name evidence="7" type="ORF">CROQUDRAFT_652756</name>
</gene>
<evidence type="ECO:0000256" key="2">
    <source>
        <dbReference type="ARBA" id="ARBA00009858"/>
    </source>
</evidence>
<evidence type="ECO:0000256" key="3">
    <source>
        <dbReference type="ARBA" id="ARBA00019406"/>
    </source>
</evidence>
<dbReference type="Gene3D" id="1.10.287.1130">
    <property type="entry name" value="CytochromE C oxidase copper chaperone"/>
    <property type="match status" value="1"/>
</dbReference>
<reference evidence="7" key="1">
    <citation type="submission" date="2013-11" db="EMBL/GenBank/DDBJ databases">
        <title>Genome sequence of the fusiform rust pathogen reveals effectors for host alternation and coevolution with pine.</title>
        <authorList>
            <consortium name="DOE Joint Genome Institute"/>
            <person name="Smith K."/>
            <person name="Pendleton A."/>
            <person name="Kubisiak T."/>
            <person name="Anderson C."/>
            <person name="Salamov A."/>
            <person name="Aerts A."/>
            <person name="Riley R."/>
            <person name="Clum A."/>
            <person name="Lindquist E."/>
            <person name="Ence D."/>
            <person name="Campbell M."/>
            <person name="Kronenberg Z."/>
            <person name="Feau N."/>
            <person name="Dhillon B."/>
            <person name="Hamelin R."/>
            <person name="Burleigh J."/>
            <person name="Smith J."/>
            <person name="Yandell M."/>
            <person name="Nelson C."/>
            <person name="Grigoriev I."/>
            <person name="Davis J."/>
        </authorList>
    </citation>
    <scope>NUCLEOTIDE SEQUENCE</scope>
    <source>
        <strain evidence="7">G11</strain>
    </source>
</reference>
<keyword evidence="4" id="KW-0496">Mitochondrion</keyword>
<dbReference type="PANTHER" id="PTHR15590:SF0">
    <property type="entry name" value="CX9C MOTIF-CONTAINING PROTEIN 4"/>
    <property type="match status" value="1"/>
</dbReference>
<proteinExistence type="inferred from homology"/>
<comment type="similarity">
    <text evidence="2">Belongs to the CMC4 family.</text>
</comment>
<protein>
    <recommendedName>
        <fullName evidence="3">Cx9C motif-containing protein 4, mitochondrial</fullName>
    </recommendedName>
</protein>
<feature type="disulfide bond" evidence="6">
    <location>
        <begin position="41"/>
        <end position="57"/>
    </location>
</feature>
<sequence>MSTNLNPPCQTEACKLQRCLNRYTYQPEKCDDQLKKLYECCRHMYENTGTDASSTACPSQKVVEAKLRKKDSYKN</sequence>
<dbReference type="Pfam" id="PF08991">
    <property type="entry name" value="CMC4"/>
    <property type="match status" value="1"/>
</dbReference>
<organism evidence="7 8">
    <name type="scientific">Cronartium quercuum f. sp. fusiforme G11</name>
    <dbReference type="NCBI Taxonomy" id="708437"/>
    <lineage>
        <taxon>Eukaryota</taxon>
        <taxon>Fungi</taxon>
        <taxon>Dikarya</taxon>
        <taxon>Basidiomycota</taxon>
        <taxon>Pucciniomycotina</taxon>
        <taxon>Pucciniomycetes</taxon>
        <taxon>Pucciniales</taxon>
        <taxon>Coleosporiaceae</taxon>
        <taxon>Cronartium</taxon>
    </lineage>
</organism>
<dbReference type="SUPFAM" id="SSF47072">
    <property type="entry name" value="Cysteine alpha-hairpin motif"/>
    <property type="match status" value="1"/>
</dbReference>
<comment type="subcellular location">
    <subcellularLocation>
        <location evidence="1">Mitochondrion intermembrane space</location>
    </subcellularLocation>
</comment>
<comment type="caution">
    <text evidence="7">The sequence shown here is derived from an EMBL/GenBank/DDBJ whole genome shotgun (WGS) entry which is preliminary data.</text>
</comment>
<feature type="disulfide bond" evidence="6">
    <location>
        <begin position="9"/>
        <end position="40"/>
    </location>
</feature>
<evidence type="ECO:0000256" key="5">
    <source>
        <dbReference type="ARBA" id="ARBA00023157"/>
    </source>
</evidence>
<evidence type="ECO:0000256" key="4">
    <source>
        <dbReference type="ARBA" id="ARBA00023128"/>
    </source>
</evidence>
<evidence type="ECO:0000256" key="1">
    <source>
        <dbReference type="ARBA" id="ARBA00004569"/>
    </source>
</evidence>
<dbReference type="GO" id="GO:0005758">
    <property type="term" value="C:mitochondrial intermembrane space"/>
    <property type="evidence" value="ECO:0007669"/>
    <property type="project" value="UniProtKB-SubCell"/>
</dbReference>
<dbReference type="PANTHER" id="PTHR15590">
    <property type="entry name" value="CX9C MOTIF-CONTAINING PROTEIN 4"/>
    <property type="match status" value="1"/>
</dbReference>
<dbReference type="InterPro" id="IPR027179">
    <property type="entry name" value="CMC4"/>
</dbReference>
<name>A0A9P6NMW2_9BASI</name>
<evidence type="ECO:0000313" key="8">
    <source>
        <dbReference type="Proteomes" id="UP000886653"/>
    </source>
</evidence>
<dbReference type="AlphaFoldDB" id="A0A9P6NMW2"/>
<evidence type="ECO:0000256" key="6">
    <source>
        <dbReference type="PIRSR" id="PIRSR627179-50"/>
    </source>
</evidence>